<protein>
    <recommendedName>
        <fullName evidence="1">Methyltransferase putative zinc binding domain-containing protein</fullName>
    </recommendedName>
</protein>
<evidence type="ECO:0000259" key="1">
    <source>
        <dbReference type="Pfam" id="PF08421"/>
    </source>
</evidence>
<dbReference type="Pfam" id="PF13489">
    <property type="entry name" value="Methyltransf_23"/>
    <property type="match status" value="1"/>
</dbReference>
<reference evidence="2" key="1">
    <citation type="submission" date="2018-05" db="EMBL/GenBank/DDBJ databases">
        <authorList>
            <person name="Lanie J.A."/>
            <person name="Ng W.-L."/>
            <person name="Kazmierczak K.M."/>
            <person name="Andrzejewski T.M."/>
            <person name="Davidsen T.M."/>
            <person name="Wayne K.J."/>
            <person name="Tettelin H."/>
            <person name="Glass J.I."/>
            <person name="Rusch D."/>
            <person name="Podicherti R."/>
            <person name="Tsui H.-C.T."/>
            <person name="Winkler M.E."/>
        </authorList>
    </citation>
    <scope>NUCLEOTIDE SEQUENCE</scope>
</reference>
<gene>
    <name evidence="2" type="ORF">METZ01_LOCUS474380</name>
</gene>
<proteinExistence type="predicted"/>
<dbReference type="EMBL" id="UINC01201951">
    <property type="protein sequence ID" value="SVE21526.1"/>
    <property type="molecule type" value="Genomic_DNA"/>
</dbReference>
<sequence>MSQCLICESDYQPFVDLGDMPIANAFATKEELVDEYTFPMQVGFCESCHMVQLIEQPDREKMFHENYAFFSSTSNYMKEHFKHFANSVSELQDLNKDSFVVEIGSNDGIMLQNFVIDKIPCLGVEPSKNVAQVASDKGIEVITEFFDQPLAESVVRTHQKADAILSANVMCHIPYMHSIYDGVKTLLKDDGVFIFEDPYLGEVI</sequence>
<dbReference type="PANTHER" id="PTHR43861">
    <property type="entry name" value="TRANS-ACONITATE 2-METHYLTRANSFERASE-RELATED"/>
    <property type="match status" value="1"/>
</dbReference>
<evidence type="ECO:0000313" key="2">
    <source>
        <dbReference type="EMBL" id="SVE21526.1"/>
    </source>
</evidence>
<dbReference type="InterPro" id="IPR029063">
    <property type="entry name" value="SAM-dependent_MTases_sf"/>
</dbReference>
<organism evidence="2">
    <name type="scientific">marine metagenome</name>
    <dbReference type="NCBI Taxonomy" id="408172"/>
    <lineage>
        <taxon>unclassified sequences</taxon>
        <taxon>metagenomes</taxon>
        <taxon>ecological metagenomes</taxon>
    </lineage>
</organism>
<feature type="non-terminal residue" evidence="2">
    <location>
        <position position="204"/>
    </location>
</feature>
<dbReference type="Pfam" id="PF08421">
    <property type="entry name" value="Methyltransf_13"/>
    <property type="match status" value="1"/>
</dbReference>
<dbReference type="InterPro" id="IPR013630">
    <property type="entry name" value="Methyltransf_Zn-bd_dom_put"/>
</dbReference>
<accession>A0A383BMT9</accession>
<dbReference type="Gene3D" id="3.40.50.150">
    <property type="entry name" value="Vaccinia Virus protein VP39"/>
    <property type="match status" value="1"/>
</dbReference>
<name>A0A383BMT9_9ZZZZ</name>
<dbReference type="Gene3D" id="6.20.50.110">
    <property type="entry name" value="Methyltransferase, zinc-binding domain"/>
    <property type="match status" value="1"/>
</dbReference>
<dbReference type="AlphaFoldDB" id="A0A383BMT9"/>
<feature type="domain" description="Methyltransferase putative zinc binding" evidence="1">
    <location>
        <begin position="4"/>
        <end position="63"/>
    </location>
</feature>
<dbReference type="SUPFAM" id="SSF53335">
    <property type="entry name" value="S-adenosyl-L-methionine-dependent methyltransferases"/>
    <property type="match status" value="1"/>
</dbReference>
<dbReference type="PANTHER" id="PTHR43861:SF5">
    <property type="entry name" value="BLL5978 PROTEIN"/>
    <property type="match status" value="1"/>
</dbReference>
<dbReference type="InterPro" id="IPR038576">
    <property type="entry name" value="Methyltransf_Zn-bd_dom_put_sf"/>
</dbReference>